<comment type="function">
    <text evidence="15">Extracellular matrix serine protease secreted by pioneer neurons that plays a role in layering of neurons in the cerebral cortex and cerebellum by coordinating cell positioning during neurodevelopment. Regulates microtubule function in neurons and neuronal migration. Binding to the extracellular domains of lipoprotein receptors VLDLR and LRP8/APOER2 induces tyrosine phosphorylation of DAB1 and modulation of TAU phosphorylation. Affects migration of sympathetic preganglionic neurons in the spinal cord, where it seems to act as a barrier to neuronal migration. Enzymatic activity is important for the modulation of cell adhesion.</text>
</comment>
<dbReference type="InterPro" id="IPR034968">
    <property type="entry name" value="Reelin"/>
</dbReference>
<reference evidence="17" key="1">
    <citation type="submission" date="2023-06" db="EMBL/GenBank/DDBJ databases">
        <title>Male Hemibagrus guttatus genome.</title>
        <authorList>
            <person name="Bian C."/>
        </authorList>
    </citation>
    <scope>NUCLEOTIDE SEQUENCE</scope>
    <source>
        <strain evidence="17">Male_cb2023</strain>
        <tissue evidence="17">Muscle</tissue>
    </source>
</reference>
<dbReference type="GO" id="GO:0001764">
    <property type="term" value="P:neuron migration"/>
    <property type="evidence" value="ECO:0007669"/>
    <property type="project" value="InterPro"/>
</dbReference>
<feature type="region of interest" description="Disordered" evidence="16">
    <location>
        <begin position="299"/>
        <end position="349"/>
    </location>
</feature>
<keyword evidence="11" id="KW-0130">Cell adhesion</keyword>
<dbReference type="InterPro" id="IPR049419">
    <property type="entry name" value="Reelin_subrepeat-B"/>
</dbReference>
<gene>
    <name evidence="17" type="ORF">QTP70_004886</name>
</gene>
<keyword evidence="6" id="KW-0479">Metal-binding</keyword>
<dbReference type="GO" id="GO:0070325">
    <property type="term" value="F:lipoprotein particle receptor binding"/>
    <property type="evidence" value="ECO:0007669"/>
    <property type="project" value="InterPro"/>
</dbReference>
<dbReference type="FunFam" id="2.60.120.260:FF:000052">
    <property type="entry name" value="Reelin"/>
    <property type="match status" value="1"/>
</dbReference>
<feature type="compositionally biased region" description="Polar residues" evidence="16">
    <location>
        <begin position="299"/>
        <end position="310"/>
    </location>
</feature>
<evidence type="ECO:0000313" key="18">
    <source>
        <dbReference type="Proteomes" id="UP001274896"/>
    </source>
</evidence>
<evidence type="ECO:0000256" key="14">
    <source>
        <dbReference type="ARBA" id="ARBA00044961"/>
    </source>
</evidence>
<proteinExistence type="inferred from homology"/>
<evidence type="ECO:0000256" key="8">
    <source>
        <dbReference type="ARBA" id="ARBA00022825"/>
    </source>
</evidence>
<dbReference type="PANTHER" id="PTHR11841:SF1">
    <property type="entry name" value="REELIN"/>
    <property type="match status" value="1"/>
</dbReference>
<dbReference type="GO" id="GO:0005615">
    <property type="term" value="C:extracellular space"/>
    <property type="evidence" value="ECO:0007669"/>
    <property type="project" value="TreeGrafter"/>
</dbReference>
<dbReference type="GO" id="GO:0046872">
    <property type="term" value="F:metal ion binding"/>
    <property type="evidence" value="ECO:0007669"/>
    <property type="project" value="UniProtKB-KW"/>
</dbReference>
<dbReference type="Pfam" id="PF21471">
    <property type="entry name" value="Reelin_subrepeat-B"/>
    <property type="match status" value="1"/>
</dbReference>
<dbReference type="PANTHER" id="PTHR11841">
    <property type="entry name" value="REELIN"/>
    <property type="match status" value="1"/>
</dbReference>
<keyword evidence="2" id="KW-0217">Developmental protein</keyword>
<dbReference type="Gene3D" id="2.60.120.260">
    <property type="entry name" value="Galactose-binding domain-like"/>
    <property type="match status" value="1"/>
</dbReference>
<comment type="subunit">
    <text evidence="14">Oligomer of disulfide-linked homodimers.</text>
</comment>
<dbReference type="GO" id="GO:0043005">
    <property type="term" value="C:neuron projection"/>
    <property type="evidence" value="ECO:0007669"/>
    <property type="project" value="TreeGrafter"/>
</dbReference>
<evidence type="ECO:0000256" key="7">
    <source>
        <dbReference type="ARBA" id="ARBA00022801"/>
    </source>
</evidence>
<comment type="caution">
    <text evidence="17">The sequence shown here is derived from an EMBL/GenBank/DDBJ whole genome shotgun (WGS) entry which is preliminary data.</text>
</comment>
<evidence type="ECO:0000256" key="11">
    <source>
        <dbReference type="ARBA" id="ARBA00022889"/>
    </source>
</evidence>
<evidence type="ECO:0000256" key="2">
    <source>
        <dbReference type="ARBA" id="ARBA00022473"/>
    </source>
</evidence>
<evidence type="ECO:0000256" key="13">
    <source>
        <dbReference type="ARBA" id="ARBA00023900"/>
    </source>
</evidence>
<evidence type="ECO:0000256" key="4">
    <source>
        <dbReference type="ARBA" id="ARBA00022530"/>
    </source>
</evidence>
<evidence type="ECO:0000256" key="9">
    <source>
        <dbReference type="ARBA" id="ARBA00022833"/>
    </source>
</evidence>
<keyword evidence="10" id="KW-0106">Calcium</keyword>
<keyword evidence="9" id="KW-0862">Zinc</keyword>
<keyword evidence="3" id="KW-0964">Secreted</keyword>
<comment type="subcellular location">
    <subcellularLocation>
        <location evidence="1">Secreted</location>
        <location evidence="1">Extracellular space</location>
        <location evidence="1">Extracellular matrix</location>
    </subcellularLocation>
</comment>
<dbReference type="GO" id="GO:0008236">
    <property type="term" value="F:serine-type peptidase activity"/>
    <property type="evidence" value="ECO:0007669"/>
    <property type="project" value="UniProtKB-KW"/>
</dbReference>
<evidence type="ECO:0000256" key="15">
    <source>
        <dbReference type="ARBA" id="ARBA00046064"/>
    </source>
</evidence>
<evidence type="ECO:0000256" key="1">
    <source>
        <dbReference type="ARBA" id="ARBA00004498"/>
    </source>
</evidence>
<protein>
    <recommendedName>
        <fullName evidence="13">Reelin</fullName>
    </recommendedName>
</protein>
<accession>A0AAE0VC89</accession>
<keyword evidence="18" id="KW-1185">Reference proteome</keyword>
<evidence type="ECO:0000256" key="10">
    <source>
        <dbReference type="ARBA" id="ARBA00022837"/>
    </source>
</evidence>
<dbReference type="GO" id="GO:0006508">
    <property type="term" value="P:proteolysis"/>
    <property type="evidence" value="ECO:0007669"/>
    <property type="project" value="UniProtKB-KW"/>
</dbReference>
<keyword evidence="7" id="KW-0378">Hydrolase</keyword>
<keyword evidence="4" id="KW-0272">Extracellular matrix</keyword>
<evidence type="ECO:0000256" key="3">
    <source>
        <dbReference type="ARBA" id="ARBA00022525"/>
    </source>
</evidence>
<evidence type="ECO:0000256" key="16">
    <source>
        <dbReference type="SAM" id="MobiDB-lite"/>
    </source>
</evidence>
<dbReference type="EMBL" id="JAUCMX010000004">
    <property type="protein sequence ID" value="KAK3548118.1"/>
    <property type="molecule type" value="Genomic_DNA"/>
</dbReference>
<dbReference type="GO" id="GO:0007155">
    <property type="term" value="P:cell adhesion"/>
    <property type="evidence" value="ECO:0007669"/>
    <property type="project" value="UniProtKB-KW"/>
</dbReference>
<sequence>MTISRSSAGSVGGQVFCNGDPPEAEVAGSICGVGEREGDATQFRWIQKEDAGDDCALWISDLPNSIKDNFESGSVSEDSWSVIQGGGVTSGCGQLSPHAHGDSLYFSGCKMRHAISKPLDLSRASKIMFVLQIGSISQTDSCNSALNQADTADRAVLLQYSVNSGISWHIIAQHQNKDFLKAQRVSYNIPLEARVKGVQLRWWQPHHGGTGKDQWALDNVEVVLVQFSVETPDCLREEAVQQSGCVGPNASAVSCCTCSLSADLLFLLMRPTTVMSSANLMMWLELCTVMSQQSEQQWTEHTAPRSSSVQCGGAGDAVPDPDWSPSKEVQDPVAEGCPADSASRSGAEE</sequence>
<evidence type="ECO:0000256" key="5">
    <source>
        <dbReference type="ARBA" id="ARBA00022670"/>
    </source>
</evidence>
<dbReference type="CDD" id="cd10052">
    <property type="entry name" value="Reelin_repeat_8_subrepeat_2"/>
    <property type="match status" value="1"/>
</dbReference>
<dbReference type="Proteomes" id="UP001274896">
    <property type="component" value="Unassembled WGS sequence"/>
</dbReference>
<evidence type="ECO:0000256" key="6">
    <source>
        <dbReference type="ARBA" id="ARBA00022723"/>
    </source>
</evidence>
<organism evidence="17 18">
    <name type="scientific">Hemibagrus guttatus</name>
    <dbReference type="NCBI Taxonomy" id="175788"/>
    <lineage>
        <taxon>Eukaryota</taxon>
        <taxon>Metazoa</taxon>
        <taxon>Chordata</taxon>
        <taxon>Craniata</taxon>
        <taxon>Vertebrata</taxon>
        <taxon>Euteleostomi</taxon>
        <taxon>Actinopterygii</taxon>
        <taxon>Neopterygii</taxon>
        <taxon>Teleostei</taxon>
        <taxon>Ostariophysi</taxon>
        <taxon>Siluriformes</taxon>
        <taxon>Bagridae</taxon>
        <taxon>Hemibagrus</taxon>
    </lineage>
</organism>
<evidence type="ECO:0000313" key="17">
    <source>
        <dbReference type="EMBL" id="KAK3548118.1"/>
    </source>
</evidence>
<dbReference type="AlphaFoldDB" id="A0AAE0VC89"/>
<name>A0AAE0VC89_9TELE</name>
<dbReference type="GO" id="GO:0007417">
    <property type="term" value="P:central nervous system development"/>
    <property type="evidence" value="ECO:0007669"/>
    <property type="project" value="InterPro"/>
</dbReference>
<comment type="similarity">
    <text evidence="12">Belongs to the reelin family.</text>
</comment>
<keyword evidence="5" id="KW-0645">Protease</keyword>
<keyword evidence="8" id="KW-0720">Serine protease</keyword>
<evidence type="ECO:0000256" key="12">
    <source>
        <dbReference type="ARBA" id="ARBA00023773"/>
    </source>
</evidence>